<dbReference type="EMBL" id="FOGT01000006">
    <property type="protein sequence ID" value="SES02945.1"/>
    <property type="molecule type" value="Genomic_DNA"/>
</dbReference>
<reference evidence="2" key="1">
    <citation type="submission" date="2016-10" db="EMBL/GenBank/DDBJ databases">
        <authorList>
            <person name="Varghese N."/>
            <person name="Submissions S."/>
        </authorList>
    </citation>
    <scope>NUCLEOTIDE SEQUENCE [LARGE SCALE GENOMIC DNA]</scope>
    <source>
        <strain evidence="2">S9</strain>
    </source>
</reference>
<dbReference type="OrthoDB" id="9922253at2"/>
<sequence length="71" mass="8251">MSDFDVKEAAYVIPAPSSLHSDTVVYYVPVHEIDEKYPPKKKTPDEIQADRQALHNAKVSHRMHERMGLFW</sequence>
<dbReference type="Proteomes" id="UP000198571">
    <property type="component" value="Unassembled WGS sequence"/>
</dbReference>
<dbReference type="RefSeq" id="WP_093050975.1">
    <property type="nucleotide sequence ID" value="NZ_FOGT01000006.1"/>
</dbReference>
<name>A0A1H9U0D5_9BACI</name>
<keyword evidence="2" id="KW-1185">Reference proteome</keyword>
<proteinExistence type="predicted"/>
<dbReference type="STRING" id="1601833.SAMN05518684_106216"/>
<evidence type="ECO:0000313" key="1">
    <source>
        <dbReference type="EMBL" id="SES02945.1"/>
    </source>
</evidence>
<organism evidence="1 2">
    <name type="scientific">Salipaludibacillus aurantiacus</name>
    <dbReference type="NCBI Taxonomy" id="1601833"/>
    <lineage>
        <taxon>Bacteria</taxon>
        <taxon>Bacillati</taxon>
        <taxon>Bacillota</taxon>
        <taxon>Bacilli</taxon>
        <taxon>Bacillales</taxon>
        <taxon>Bacillaceae</taxon>
    </lineage>
</organism>
<accession>A0A1H9U0D5</accession>
<evidence type="ECO:0000313" key="2">
    <source>
        <dbReference type="Proteomes" id="UP000198571"/>
    </source>
</evidence>
<gene>
    <name evidence="1" type="ORF">SAMN05518684_106216</name>
</gene>
<dbReference type="AlphaFoldDB" id="A0A1H9U0D5"/>
<protein>
    <submittedName>
        <fullName evidence="1">Uncharacterized protein</fullName>
    </submittedName>
</protein>